<comment type="caution">
    <text evidence="1">The sequence shown here is derived from an EMBL/GenBank/DDBJ whole genome shotgun (WGS) entry which is preliminary data.</text>
</comment>
<evidence type="ECO:0000313" key="1">
    <source>
        <dbReference type="EMBL" id="MDR6865508.1"/>
    </source>
</evidence>
<proteinExistence type="predicted"/>
<keyword evidence="2" id="KW-1185">Reference proteome</keyword>
<reference evidence="1 2" key="1">
    <citation type="submission" date="2023-07" db="EMBL/GenBank/DDBJ databases">
        <title>Sorghum-associated microbial communities from plants grown in Nebraska, USA.</title>
        <authorList>
            <person name="Schachtman D."/>
        </authorList>
    </citation>
    <scope>NUCLEOTIDE SEQUENCE [LARGE SCALE GENOMIC DNA]</scope>
    <source>
        <strain evidence="1 2">2980</strain>
    </source>
</reference>
<accession>A0ABU1S9D9</accession>
<evidence type="ECO:0008006" key="3">
    <source>
        <dbReference type="Google" id="ProtNLM"/>
    </source>
</evidence>
<gene>
    <name evidence="1" type="ORF">J2Y69_000090</name>
</gene>
<dbReference type="Proteomes" id="UP001259347">
    <property type="component" value="Unassembled WGS sequence"/>
</dbReference>
<name>A0ABU1S9D9_9MICO</name>
<dbReference type="EMBL" id="JAVDUM010000001">
    <property type="protein sequence ID" value="MDR6865508.1"/>
    <property type="molecule type" value="Genomic_DNA"/>
</dbReference>
<organism evidence="1 2">
    <name type="scientific">Microbacterium resistens</name>
    <dbReference type="NCBI Taxonomy" id="156977"/>
    <lineage>
        <taxon>Bacteria</taxon>
        <taxon>Bacillati</taxon>
        <taxon>Actinomycetota</taxon>
        <taxon>Actinomycetes</taxon>
        <taxon>Micrococcales</taxon>
        <taxon>Microbacteriaceae</taxon>
        <taxon>Microbacterium</taxon>
    </lineage>
</organism>
<dbReference type="RefSeq" id="WP_310016509.1">
    <property type="nucleotide sequence ID" value="NZ_JAVDUM010000001.1"/>
</dbReference>
<protein>
    <recommendedName>
        <fullName evidence="3">WXG100 family type VII secretion target</fullName>
    </recommendedName>
</protein>
<evidence type="ECO:0000313" key="2">
    <source>
        <dbReference type="Proteomes" id="UP001259347"/>
    </source>
</evidence>
<sequence>MSDEQALAQVRELEDIITRLNAVRDSVGGFRVDEYEDAGGALWAGQKRSRFTAALDSAKSDYAQISGQIGQAIGDCKNRQRTLAFSINPLEHPILSAQAVTMALN</sequence>